<evidence type="ECO:0000313" key="1">
    <source>
        <dbReference type="EMBL" id="WVZ53148.1"/>
    </source>
</evidence>
<organism evidence="1 2">
    <name type="scientific">Paspalum notatum var. saurae</name>
    <dbReference type="NCBI Taxonomy" id="547442"/>
    <lineage>
        <taxon>Eukaryota</taxon>
        <taxon>Viridiplantae</taxon>
        <taxon>Streptophyta</taxon>
        <taxon>Embryophyta</taxon>
        <taxon>Tracheophyta</taxon>
        <taxon>Spermatophyta</taxon>
        <taxon>Magnoliopsida</taxon>
        <taxon>Liliopsida</taxon>
        <taxon>Poales</taxon>
        <taxon>Poaceae</taxon>
        <taxon>PACMAD clade</taxon>
        <taxon>Panicoideae</taxon>
        <taxon>Andropogonodae</taxon>
        <taxon>Paspaleae</taxon>
        <taxon>Paspalinae</taxon>
        <taxon>Paspalum</taxon>
    </lineage>
</organism>
<gene>
    <name evidence="1" type="ORF">U9M48_004130</name>
</gene>
<proteinExistence type="predicted"/>
<keyword evidence="2" id="KW-1185">Reference proteome</keyword>
<dbReference type="Proteomes" id="UP001341281">
    <property type="component" value="Chromosome 01"/>
</dbReference>
<name>A0AAQ3SL53_PASNO</name>
<protein>
    <submittedName>
        <fullName evidence="1">Uncharacterized protein</fullName>
    </submittedName>
</protein>
<accession>A0AAQ3SL53</accession>
<dbReference type="EMBL" id="CP144745">
    <property type="protein sequence ID" value="WVZ53148.1"/>
    <property type="molecule type" value="Genomic_DNA"/>
</dbReference>
<evidence type="ECO:0000313" key="2">
    <source>
        <dbReference type="Proteomes" id="UP001341281"/>
    </source>
</evidence>
<reference evidence="1 2" key="1">
    <citation type="submission" date="2024-02" db="EMBL/GenBank/DDBJ databases">
        <title>High-quality chromosome-scale genome assembly of Pensacola bahiagrass (Paspalum notatum Flugge var. saurae).</title>
        <authorList>
            <person name="Vega J.M."/>
            <person name="Podio M."/>
            <person name="Orjuela J."/>
            <person name="Siena L.A."/>
            <person name="Pessino S.C."/>
            <person name="Combes M.C."/>
            <person name="Mariac C."/>
            <person name="Albertini E."/>
            <person name="Pupilli F."/>
            <person name="Ortiz J.P.A."/>
            <person name="Leblanc O."/>
        </authorList>
    </citation>
    <scope>NUCLEOTIDE SEQUENCE [LARGE SCALE GENOMIC DNA]</scope>
    <source>
        <strain evidence="1">R1</strain>
        <tissue evidence="1">Leaf</tissue>
    </source>
</reference>
<dbReference type="AlphaFoldDB" id="A0AAQ3SL53"/>
<sequence length="62" mass="6697">MTSMVIYFMNIYTKIGYNLSALILNPFFLSPRHPDLTGEGYNLSHAALPRSHAGIAAGGGEV</sequence>